<organism evidence="3 4">
    <name type="scientific">Anaerosporobacter mobilis DSM 15930</name>
    <dbReference type="NCBI Taxonomy" id="1120996"/>
    <lineage>
        <taxon>Bacteria</taxon>
        <taxon>Bacillati</taxon>
        <taxon>Bacillota</taxon>
        <taxon>Clostridia</taxon>
        <taxon>Lachnospirales</taxon>
        <taxon>Lachnospiraceae</taxon>
        <taxon>Anaerosporobacter</taxon>
    </lineage>
</organism>
<dbReference type="RefSeq" id="WP_073290503.1">
    <property type="nucleotide sequence ID" value="NZ_FRCP01000022.1"/>
</dbReference>
<gene>
    <name evidence="3" type="ORF">SAMN02746066_03903</name>
</gene>
<evidence type="ECO:0000259" key="2">
    <source>
        <dbReference type="Pfam" id="PF19481"/>
    </source>
</evidence>
<dbReference type="EMBL" id="FRCP01000022">
    <property type="protein sequence ID" value="SHM92257.1"/>
    <property type="molecule type" value="Genomic_DNA"/>
</dbReference>
<evidence type="ECO:0000313" key="3">
    <source>
        <dbReference type="EMBL" id="SHM92257.1"/>
    </source>
</evidence>
<name>A0A1M7MMQ5_9FIRM</name>
<keyword evidence="4" id="KW-1185">Reference proteome</keyword>
<dbReference type="InterPro" id="IPR010724">
    <property type="entry name" value="RepA_N"/>
</dbReference>
<dbReference type="InterPro" id="IPR046059">
    <property type="entry name" value="DUF6017"/>
</dbReference>
<dbReference type="Pfam" id="PF19481">
    <property type="entry name" value="DUF6017"/>
    <property type="match status" value="1"/>
</dbReference>
<protein>
    <submittedName>
        <fullName evidence="3">Replication initiator protein A (RepA) N-terminus</fullName>
    </submittedName>
</protein>
<dbReference type="Proteomes" id="UP000184038">
    <property type="component" value="Unassembled WGS sequence"/>
</dbReference>
<accession>A0A1M7MMQ5</accession>
<reference evidence="3 4" key="1">
    <citation type="submission" date="2016-11" db="EMBL/GenBank/DDBJ databases">
        <authorList>
            <person name="Jaros S."/>
            <person name="Januszkiewicz K."/>
            <person name="Wedrychowicz H."/>
        </authorList>
    </citation>
    <scope>NUCLEOTIDE SEQUENCE [LARGE SCALE GENOMIC DNA]</scope>
    <source>
        <strain evidence="3 4">DSM 15930</strain>
    </source>
</reference>
<proteinExistence type="predicted"/>
<dbReference type="OrthoDB" id="9803733at2"/>
<feature type="domain" description="Replication initiator A N-terminal" evidence="1">
    <location>
        <begin position="18"/>
        <end position="92"/>
    </location>
</feature>
<evidence type="ECO:0000313" key="4">
    <source>
        <dbReference type="Proteomes" id="UP000184038"/>
    </source>
</evidence>
<dbReference type="STRING" id="1120996.SAMN02746066_03903"/>
<dbReference type="Pfam" id="PF06970">
    <property type="entry name" value="RepA_N"/>
    <property type="match status" value="1"/>
</dbReference>
<sequence length="358" mass="41854">MENLNFNYYYGSQAEQFSFYRIPKLLFTDEYFDKISSDAKILYGVMLDRMSLSMKNGWVDKENRVYIIFTIDDVREMMRCGEQKAVKLLAELDSVNGIGLIEKKRQGLGKPNLIYVKNFVRNIEQGKVREFQNCENEEFKNNEDEQLQNSENAQFKSCDDEELKNNEYSQFNNFENHSSRIVNITVPELLKSQSNNTNINNTDISNQSISNLSKSEVKEMDMMDRTSEEEKLRSNTALHSSAEGGSVSKYMRYIRQQIDYDCLVADFAKDEIDEIVDLMIETICIKRDTIWIAGAEQPYELVKSKFMKLNAMHIRYVIDCMKENRTKVRNIKNYMLTALFNASSTINMYYQVKVNNES</sequence>
<feature type="domain" description="DUF6017" evidence="2">
    <location>
        <begin position="245"/>
        <end position="356"/>
    </location>
</feature>
<dbReference type="AlphaFoldDB" id="A0A1M7MMQ5"/>
<evidence type="ECO:0000259" key="1">
    <source>
        <dbReference type="Pfam" id="PF06970"/>
    </source>
</evidence>